<dbReference type="InterPro" id="IPR011604">
    <property type="entry name" value="PDDEXK-like_dom_sf"/>
</dbReference>
<dbReference type="InterPro" id="IPR011335">
    <property type="entry name" value="Restrct_endonuc-II-like"/>
</dbReference>
<dbReference type="Proteomes" id="UP000683360">
    <property type="component" value="Unassembled WGS sequence"/>
</dbReference>
<protein>
    <recommendedName>
        <fullName evidence="2">YqaJ viral recombinase domain-containing protein</fullName>
    </recommendedName>
</protein>
<dbReference type="InterPro" id="IPR019080">
    <property type="entry name" value="YqaJ_viral_recombinase"/>
</dbReference>
<dbReference type="SUPFAM" id="SSF52980">
    <property type="entry name" value="Restriction endonuclease-like"/>
    <property type="match status" value="1"/>
</dbReference>
<dbReference type="AlphaFoldDB" id="A0A8S3R8Y9"/>
<sequence>MNCNLLPDNKDTNDDTRKIKQRSEEWFSIRKQAKVTGSTLYKAIGLENLSSMRDHFDNVICNLKEAPKNQFTISAMQHGTDNEINAVSTLVGKILPSLFPDMEFYEEGCVKLFDGFMVVSPDGTIGKSPDLKGRIGIEFKCPVRDVHRCIPERYYLQCLATMYAVDAETLLFVSWTQNVTTVFEVNRNDVVFFKALAVAEKLYGTIKPKRPTRLPEELPNLRTDIKEGVAGCSFLGEFQSTVVIDQNNLTQSIQCDTNSTVTETNPKSLNILHKRILDIVKESYELRREKASEAVVFLLFDLNRNWSKNQLKWAPICWFPKGYSLTSKVMRSIAERVLDECKEQGLHVPSIAFDGQWHTIAFKSVADEPLTRLQLHRDVWKSSEKTPKADIIKEFSGLNKSPTWKKENVIVVTISKERLPSTSSGFKSEKIVVRKISKPNGEEGSAETVSLEEVIPDSVLSADPFNESSDEEDSRPGNMNDVLKHITLDDEAVAEIATCPIDNEAWSNELHYISDETLGQTEKIVTSEIDLGNAVEVDQTVALVDLAHIELDTLLKMLQADSHTNVKGLWDDRDT</sequence>
<name>A0A8S3R8Y9_MYTED</name>
<evidence type="ECO:0000313" key="4">
    <source>
        <dbReference type="Proteomes" id="UP000683360"/>
    </source>
</evidence>
<dbReference type="OrthoDB" id="6158732at2759"/>
<feature type="region of interest" description="Disordered" evidence="1">
    <location>
        <begin position="460"/>
        <end position="479"/>
    </location>
</feature>
<evidence type="ECO:0000259" key="2">
    <source>
        <dbReference type="Pfam" id="PF09588"/>
    </source>
</evidence>
<evidence type="ECO:0000256" key="1">
    <source>
        <dbReference type="SAM" id="MobiDB-lite"/>
    </source>
</evidence>
<evidence type="ECO:0000313" key="3">
    <source>
        <dbReference type="EMBL" id="CAG2203301.1"/>
    </source>
</evidence>
<reference evidence="3" key="1">
    <citation type="submission" date="2021-03" db="EMBL/GenBank/DDBJ databases">
        <authorList>
            <person name="Bekaert M."/>
        </authorList>
    </citation>
    <scope>NUCLEOTIDE SEQUENCE</scope>
</reference>
<accession>A0A8S3R8Y9</accession>
<dbReference type="Gene3D" id="3.90.320.10">
    <property type="match status" value="1"/>
</dbReference>
<proteinExistence type="predicted"/>
<organism evidence="3 4">
    <name type="scientific">Mytilus edulis</name>
    <name type="common">Blue mussel</name>
    <dbReference type="NCBI Taxonomy" id="6550"/>
    <lineage>
        <taxon>Eukaryota</taxon>
        <taxon>Metazoa</taxon>
        <taxon>Spiralia</taxon>
        <taxon>Lophotrochozoa</taxon>
        <taxon>Mollusca</taxon>
        <taxon>Bivalvia</taxon>
        <taxon>Autobranchia</taxon>
        <taxon>Pteriomorphia</taxon>
        <taxon>Mytilida</taxon>
        <taxon>Mytiloidea</taxon>
        <taxon>Mytilidae</taxon>
        <taxon>Mytilinae</taxon>
        <taxon>Mytilus</taxon>
    </lineage>
</organism>
<keyword evidence="4" id="KW-1185">Reference proteome</keyword>
<dbReference type="InterPro" id="IPR051703">
    <property type="entry name" value="NF-kappa-B_Signaling_Reg"/>
</dbReference>
<dbReference type="Pfam" id="PF09588">
    <property type="entry name" value="YqaJ"/>
    <property type="match status" value="1"/>
</dbReference>
<dbReference type="EMBL" id="CAJPWZ010000917">
    <property type="protein sequence ID" value="CAG2203301.1"/>
    <property type="molecule type" value="Genomic_DNA"/>
</dbReference>
<comment type="caution">
    <text evidence="3">The sequence shown here is derived from an EMBL/GenBank/DDBJ whole genome shotgun (WGS) entry which is preliminary data.</text>
</comment>
<dbReference type="GO" id="GO:0006281">
    <property type="term" value="P:DNA repair"/>
    <property type="evidence" value="ECO:0007669"/>
    <property type="project" value="UniProtKB-ARBA"/>
</dbReference>
<feature type="domain" description="YqaJ viral recombinase" evidence="2">
    <location>
        <begin position="25"/>
        <end position="164"/>
    </location>
</feature>
<gene>
    <name evidence="3" type="ORF">MEDL_17863</name>
</gene>
<dbReference type="PANTHER" id="PTHR46609">
    <property type="entry name" value="EXONUCLEASE, PHAGE-TYPE/RECB, C-TERMINAL DOMAIN-CONTAINING PROTEIN"/>
    <property type="match status" value="1"/>
</dbReference>
<dbReference type="PANTHER" id="PTHR46609:SF8">
    <property type="entry name" value="YQAJ VIRAL RECOMBINASE DOMAIN-CONTAINING PROTEIN"/>
    <property type="match status" value="1"/>
</dbReference>